<keyword evidence="2" id="KW-1185">Reference proteome</keyword>
<dbReference type="EMBL" id="PYLZ01000005">
    <property type="protein sequence ID" value="PSW24458.1"/>
    <property type="molecule type" value="Genomic_DNA"/>
</dbReference>
<evidence type="ECO:0000313" key="2">
    <source>
        <dbReference type="Proteomes" id="UP000240481"/>
    </source>
</evidence>
<dbReference type="Proteomes" id="UP000240481">
    <property type="component" value="Unassembled WGS sequence"/>
</dbReference>
<comment type="caution">
    <text evidence="1">The sequence shown here is derived from an EMBL/GenBank/DDBJ whole genome shotgun (WGS) entry which is preliminary data.</text>
</comment>
<sequence length="460" mass="52588">MIVKFFKGDHSSAQNGLKYLEGGTKRRSVAPQLLSGNPEITREWLKQASRFSKAFTYGCLSFEEVDIPAHQKQQLMVSFEHTLMSGLTSQQYDIVWIEHRDKGRLELNFHIVNMELTTGKALTPYVHRRDMTRIDAWKCIANDTFGFTDPNDPSRARTFTSGNNSKSRRELMAQIDAYLFELAANGILNQQQDVIDALNKIDGVTVTRNTKSSISFKADGYQKPIRLKGELYGKSYTGIEISTAKQAERTASFACQHHERLKSNKQKLKERNEHIACHRRKLYRPTPSKSTPSQLAVSNVPEPSNIACGNNLRKIPDTGIRNHAISTLSSNRKIKREPKTLVLPVNKTFEKKDKNKINQYANNHTNQLKSSSTWVFKVLTKLRDTIKTLAGSINRRKAEARGFGDIYQETQCNCRDLNRLLELTGKWRLELKHQRAFKQLKQVCIVSPTKRMGSQFEQKI</sequence>
<accession>A0A2T3P717</accession>
<gene>
    <name evidence="1" type="ORF">C9I94_10485</name>
</gene>
<evidence type="ECO:0000313" key="1">
    <source>
        <dbReference type="EMBL" id="PSW24458.1"/>
    </source>
</evidence>
<organism evidence="1 2">
    <name type="scientific">Photobacterium swingsii</name>
    <dbReference type="NCBI Taxonomy" id="680026"/>
    <lineage>
        <taxon>Bacteria</taxon>
        <taxon>Pseudomonadati</taxon>
        <taxon>Pseudomonadota</taxon>
        <taxon>Gammaproteobacteria</taxon>
        <taxon>Vibrionales</taxon>
        <taxon>Vibrionaceae</taxon>
        <taxon>Photobacterium</taxon>
    </lineage>
</organism>
<dbReference type="AlphaFoldDB" id="A0A2T3P717"/>
<name>A0A2T3P717_9GAMM</name>
<reference evidence="1 2" key="1">
    <citation type="submission" date="2018-01" db="EMBL/GenBank/DDBJ databases">
        <title>Whole genome sequencing of Histamine producing bacteria.</title>
        <authorList>
            <person name="Butler K."/>
        </authorList>
    </citation>
    <scope>NUCLEOTIDE SEQUENCE [LARGE SCALE GENOMIC DNA]</scope>
    <source>
        <strain evidence="1 2">DSM 24669</strain>
    </source>
</reference>
<evidence type="ECO:0008006" key="3">
    <source>
        <dbReference type="Google" id="ProtNLM"/>
    </source>
</evidence>
<protein>
    <recommendedName>
        <fullName evidence="3">Relaxase</fullName>
    </recommendedName>
</protein>
<dbReference type="OrthoDB" id="5351104at2"/>
<proteinExistence type="predicted"/>
<dbReference type="RefSeq" id="WP_048898971.1">
    <property type="nucleotide sequence ID" value="NZ_AP024853.1"/>
</dbReference>